<dbReference type="Gene3D" id="3.30.530.20">
    <property type="match status" value="1"/>
</dbReference>
<evidence type="ECO:0000256" key="1">
    <source>
        <dbReference type="SAM" id="MobiDB-lite"/>
    </source>
</evidence>
<reference evidence="3 4" key="1">
    <citation type="submission" date="2018-02" db="EMBL/GenBank/DDBJ databases">
        <title>Complete genome sequence of Streptomyces dengpaensis, the producer of angucyclines.</title>
        <authorList>
            <person name="Yumei L."/>
        </authorList>
    </citation>
    <scope>NUCLEOTIDE SEQUENCE [LARGE SCALE GENOMIC DNA]</scope>
    <source>
        <strain evidence="3 4">XZHG99</strain>
    </source>
</reference>
<dbReference type="CDD" id="cd07817">
    <property type="entry name" value="SRPBCC_8"/>
    <property type="match status" value="1"/>
</dbReference>
<gene>
    <name evidence="3" type="ORF">C4B68_04060</name>
</gene>
<evidence type="ECO:0000259" key="2">
    <source>
        <dbReference type="Pfam" id="PF03364"/>
    </source>
</evidence>
<evidence type="ECO:0000313" key="3">
    <source>
        <dbReference type="EMBL" id="AVH55110.1"/>
    </source>
</evidence>
<dbReference type="PANTHER" id="PTHR33824:SF7">
    <property type="entry name" value="POLYKETIDE CYCLASE_DEHYDRASE AND LIPID TRANSPORT SUPERFAMILY PROTEIN"/>
    <property type="match status" value="1"/>
</dbReference>
<protein>
    <submittedName>
        <fullName evidence="3">Cyclase</fullName>
    </submittedName>
</protein>
<dbReference type="Pfam" id="PF03364">
    <property type="entry name" value="Polyketide_cyc"/>
    <property type="match status" value="1"/>
</dbReference>
<dbReference type="InterPro" id="IPR023393">
    <property type="entry name" value="START-like_dom_sf"/>
</dbReference>
<feature type="region of interest" description="Disordered" evidence="1">
    <location>
        <begin position="148"/>
        <end position="172"/>
    </location>
</feature>
<feature type="domain" description="Coenzyme Q-binding protein COQ10 START" evidence="2">
    <location>
        <begin position="10"/>
        <end position="130"/>
    </location>
</feature>
<evidence type="ECO:0000313" key="4">
    <source>
        <dbReference type="Proteomes" id="UP000238413"/>
    </source>
</evidence>
<dbReference type="InterPro" id="IPR005031">
    <property type="entry name" value="COQ10_START"/>
</dbReference>
<dbReference type="Proteomes" id="UP000238413">
    <property type="component" value="Chromosome"/>
</dbReference>
<dbReference type="RefSeq" id="WP_099501573.1">
    <property type="nucleotide sequence ID" value="NZ_CP026652.1"/>
</dbReference>
<dbReference type="SUPFAM" id="SSF55961">
    <property type="entry name" value="Bet v1-like"/>
    <property type="match status" value="1"/>
</dbReference>
<dbReference type="InterPro" id="IPR047137">
    <property type="entry name" value="ORF3"/>
</dbReference>
<name>A0ABN5HVE7_9ACTN</name>
<sequence>MNTIQESVEIAVPVRTAYDQWTQFKSFPRFMSAVKRVDQVSPAMTRWAVRVGPWRREFRAEIVEQEPDSLVAWRSTERDPWHWGEVSFRSMAPDRTVVTVRMQVRPRGVVGRLTDPSKMTRRVVRDELGNFKEFIEGLGDASGAWRGSIRNGRVRPAEPEPPRSRVPKWPVG</sequence>
<accession>A0ABN5HVE7</accession>
<organism evidence="3 4">
    <name type="scientific">Streptomyces dengpaensis</name>
    <dbReference type="NCBI Taxonomy" id="2049881"/>
    <lineage>
        <taxon>Bacteria</taxon>
        <taxon>Bacillati</taxon>
        <taxon>Actinomycetota</taxon>
        <taxon>Actinomycetes</taxon>
        <taxon>Kitasatosporales</taxon>
        <taxon>Streptomycetaceae</taxon>
        <taxon>Streptomyces</taxon>
    </lineage>
</organism>
<keyword evidence="4" id="KW-1185">Reference proteome</keyword>
<dbReference type="PANTHER" id="PTHR33824">
    <property type="entry name" value="POLYKETIDE CYCLASE/DEHYDRASE AND LIPID TRANSPORT SUPERFAMILY PROTEIN"/>
    <property type="match status" value="1"/>
</dbReference>
<proteinExistence type="predicted"/>
<dbReference type="EMBL" id="CP026652">
    <property type="protein sequence ID" value="AVH55110.1"/>
    <property type="molecule type" value="Genomic_DNA"/>
</dbReference>